<evidence type="ECO:0000256" key="1">
    <source>
        <dbReference type="ARBA" id="ARBA00022723"/>
    </source>
</evidence>
<name>A0AAV1Z364_9ARAC</name>
<dbReference type="PROSITE" id="PS00126">
    <property type="entry name" value="PDEASE_I_1"/>
    <property type="match status" value="1"/>
</dbReference>
<feature type="region of interest" description="Disordered" evidence="4">
    <location>
        <begin position="299"/>
        <end position="430"/>
    </location>
</feature>
<dbReference type="InterPro" id="IPR023174">
    <property type="entry name" value="PDEase_CS"/>
</dbReference>
<evidence type="ECO:0000256" key="3">
    <source>
        <dbReference type="RuleBase" id="RU363067"/>
    </source>
</evidence>
<feature type="compositionally biased region" description="Acidic residues" evidence="4">
    <location>
        <begin position="960"/>
        <end position="975"/>
    </location>
</feature>
<dbReference type="AlphaFoldDB" id="A0AAV1Z364"/>
<keyword evidence="1 3" id="KW-0479">Metal-binding</keyword>
<accession>A0AAV1Z364</accession>
<keyword evidence="5" id="KW-0812">Transmembrane</keyword>
<feature type="compositionally biased region" description="Low complexity" evidence="4">
    <location>
        <begin position="342"/>
        <end position="353"/>
    </location>
</feature>
<comment type="caution">
    <text evidence="7">The sequence shown here is derived from an EMBL/GenBank/DDBJ whole genome shotgun (WGS) entry which is preliminary data.</text>
</comment>
<feature type="transmembrane region" description="Helical" evidence="5">
    <location>
        <begin position="70"/>
        <end position="89"/>
    </location>
</feature>
<reference evidence="7 8" key="1">
    <citation type="submission" date="2024-04" db="EMBL/GenBank/DDBJ databases">
        <authorList>
            <person name="Rising A."/>
            <person name="Reimegard J."/>
            <person name="Sonavane S."/>
            <person name="Akerstrom W."/>
            <person name="Nylinder S."/>
            <person name="Hedman E."/>
            <person name="Kallberg Y."/>
        </authorList>
    </citation>
    <scope>NUCLEOTIDE SEQUENCE [LARGE SCALE GENOMIC DNA]</scope>
</reference>
<dbReference type="Gene3D" id="1.10.1300.10">
    <property type="entry name" value="3'5'-cyclic nucleotide phosphodiesterase, catalytic domain"/>
    <property type="match status" value="1"/>
</dbReference>
<evidence type="ECO:0000256" key="2">
    <source>
        <dbReference type="ARBA" id="ARBA00022801"/>
    </source>
</evidence>
<feature type="compositionally biased region" description="Polar residues" evidence="4">
    <location>
        <begin position="412"/>
        <end position="424"/>
    </location>
</feature>
<feature type="region of interest" description="Disordered" evidence="4">
    <location>
        <begin position="958"/>
        <end position="1003"/>
    </location>
</feature>
<evidence type="ECO:0000313" key="8">
    <source>
        <dbReference type="Proteomes" id="UP001497382"/>
    </source>
</evidence>
<dbReference type="EC" id="3.1.4.-" evidence="3"/>
<gene>
    <name evidence="7" type="ORF">LARSCL_LOCUS2859</name>
</gene>
<feature type="compositionally biased region" description="Acidic residues" evidence="4">
    <location>
        <begin position="1056"/>
        <end position="1065"/>
    </location>
</feature>
<feature type="transmembrane region" description="Helical" evidence="5">
    <location>
        <begin position="47"/>
        <end position="64"/>
    </location>
</feature>
<dbReference type="GO" id="GO:0046872">
    <property type="term" value="F:metal ion binding"/>
    <property type="evidence" value="ECO:0007669"/>
    <property type="project" value="UniProtKB-KW"/>
</dbReference>
<feature type="region of interest" description="Disordered" evidence="4">
    <location>
        <begin position="552"/>
        <end position="577"/>
    </location>
</feature>
<feature type="region of interest" description="Disordered" evidence="4">
    <location>
        <begin position="468"/>
        <end position="491"/>
    </location>
</feature>
<dbReference type="GO" id="GO:0007165">
    <property type="term" value="P:signal transduction"/>
    <property type="evidence" value="ECO:0007669"/>
    <property type="project" value="InterPro"/>
</dbReference>
<feature type="compositionally biased region" description="Basic and acidic residues" evidence="4">
    <location>
        <begin position="976"/>
        <end position="985"/>
    </location>
</feature>
<dbReference type="GO" id="GO:0004114">
    <property type="term" value="F:3',5'-cyclic-nucleotide phosphodiesterase activity"/>
    <property type="evidence" value="ECO:0007669"/>
    <property type="project" value="InterPro"/>
</dbReference>
<feature type="compositionally biased region" description="Basic and acidic residues" evidence="4">
    <location>
        <begin position="1032"/>
        <end position="1052"/>
    </location>
</feature>
<feature type="region of interest" description="Disordered" evidence="4">
    <location>
        <begin position="1032"/>
        <end position="1078"/>
    </location>
</feature>
<dbReference type="Proteomes" id="UP001497382">
    <property type="component" value="Unassembled WGS sequence"/>
</dbReference>
<dbReference type="EMBL" id="CAXIEN010000020">
    <property type="protein sequence ID" value="CAL1265983.1"/>
    <property type="molecule type" value="Genomic_DNA"/>
</dbReference>
<feature type="transmembrane region" description="Helical" evidence="5">
    <location>
        <begin position="101"/>
        <end position="132"/>
    </location>
</feature>
<comment type="similarity">
    <text evidence="3">Belongs to the cyclic nucleotide phosphodiesterase family.</text>
</comment>
<keyword evidence="8" id="KW-1185">Reference proteome</keyword>
<dbReference type="CDD" id="cd00077">
    <property type="entry name" value="HDc"/>
    <property type="match status" value="1"/>
</dbReference>
<organism evidence="7 8">
    <name type="scientific">Larinioides sclopetarius</name>
    <dbReference type="NCBI Taxonomy" id="280406"/>
    <lineage>
        <taxon>Eukaryota</taxon>
        <taxon>Metazoa</taxon>
        <taxon>Ecdysozoa</taxon>
        <taxon>Arthropoda</taxon>
        <taxon>Chelicerata</taxon>
        <taxon>Arachnida</taxon>
        <taxon>Araneae</taxon>
        <taxon>Araneomorphae</taxon>
        <taxon>Entelegynae</taxon>
        <taxon>Araneoidea</taxon>
        <taxon>Araneidae</taxon>
        <taxon>Larinioides</taxon>
    </lineage>
</organism>
<evidence type="ECO:0000259" key="6">
    <source>
        <dbReference type="PROSITE" id="PS51845"/>
    </source>
</evidence>
<sequence>MSTPLKLNVTFWDMQDKPNNGYAKNPGPVQKKATIFSSLLSKYFNPLPVKVGIALAVLFIAWLFDSANTIGAALPFLAVAGVHFWHSVLHRNQLSDRMSHLLLCANVLAEVVGGSVASGFGMWTLIHLAIVFLTCAVVGQESTMALYAGCRLFLWACLPWFPNNVRTILCYGSTLAGTIAAKYFEAFMINQILSELKLSTPRRRRTSNNAIYNVYKMRRTSLPALGGSNKAVHHSFAYQGSTSTVDVALLAEAHGLVTDMLADPQLPAHVVGGLRSLAALLSPPSQVAVNHRIQRPGGASVSLADFNSGSDNEEIPYTGEKPSALSKRLRRNLPPSILRRMSTSTWTTTTSATGLPTLEPEPSRKRSTSFRHPTDSQNTSPRGGNSPQTGCATSPSRSQQVSIPSCSKGRSHSTTSIPSSAFSRRNSRERKTVCSLHPLTSAEIEAFHEAHARAEDDLQLFQRRMVAQRETDAETTEDDEEGGQPLPPLPCIRRALKGEGIISSDYESSNESPVSSENNDLLSVDDHLPKSLAVQTAVQDINRCHVCGGKTKHGVSVEGPSRSPNLEDVTPTVQDTTEDDGHGFLVNGYRYDPEALDSDPLLDRINEWDYPIFELKEQAKDLILSQKFRGIILLLPIPRVHIAPYGFEMNMCYKIFREVGLFEAFKIPVQEFLNYFHALESGYREKPYHNRMHAADVLHGVYYLTSQPIPGFTQIPSDATDSPLHKTSESSSLSMHRPSFAAEVSYGVMGANYPALELMALYAAAAMHDYDHPGRTNAFLVATYAPQAVLYNDRSVLENHHAASAWNLFLSRPEFNFLCHLDTAEFKRFRFLVIECILATDLKRHFEIVAEFNAKANDDDAAGIDWMSEADRLLVMEMCIKLADINGPCKRHDIHVQWTHRIAEEFYEQGDEEADLGLQVSPYMDRKNPQLAKLQESFITHLVAPLCNAYGEGGLLPGVWDDDSESSEDNGSSDETENHSLKCTDDSTISSDTNAPTASEVSRPLPNRKVRCLQTIHLRENYDYWVEVHKREQQEEEEAKNKEKNSEEDKQQGGEAEMETIEEEGALQRHYPTKDEDC</sequence>
<dbReference type="InterPro" id="IPR036971">
    <property type="entry name" value="PDEase_catalytic_dom_sf"/>
</dbReference>
<feature type="domain" description="PDEase" evidence="6">
    <location>
        <begin position="589"/>
        <end position="1032"/>
    </location>
</feature>
<keyword evidence="5" id="KW-0472">Membrane</keyword>
<proteinExistence type="inferred from homology"/>
<feature type="compositionally biased region" description="Polar residues" evidence="4">
    <location>
        <begin position="375"/>
        <end position="405"/>
    </location>
</feature>
<evidence type="ECO:0000256" key="4">
    <source>
        <dbReference type="SAM" id="MobiDB-lite"/>
    </source>
</evidence>
<dbReference type="SUPFAM" id="SSF109604">
    <property type="entry name" value="HD-domain/PDEase-like"/>
    <property type="match status" value="1"/>
</dbReference>
<dbReference type="PROSITE" id="PS51845">
    <property type="entry name" value="PDEASE_I_2"/>
    <property type="match status" value="1"/>
</dbReference>
<evidence type="ECO:0000256" key="5">
    <source>
        <dbReference type="SAM" id="Phobius"/>
    </source>
</evidence>
<dbReference type="Pfam" id="PF00233">
    <property type="entry name" value="PDEase_I"/>
    <property type="match status" value="1"/>
</dbReference>
<keyword evidence="5" id="KW-1133">Transmembrane helix</keyword>
<evidence type="ECO:0000313" key="7">
    <source>
        <dbReference type="EMBL" id="CAL1265983.1"/>
    </source>
</evidence>
<dbReference type="InterPro" id="IPR002073">
    <property type="entry name" value="PDEase_catalytic_dom"/>
</dbReference>
<protein>
    <recommendedName>
        <fullName evidence="3">Phosphodiesterase</fullName>
        <ecNumber evidence="3">3.1.4.-</ecNumber>
    </recommendedName>
</protein>
<feature type="compositionally biased region" description="Polar residues" evidence="4">
    <location>
        <begin position="986"/>
        <end position="1000"/>
    </location>
</feature>
<feature type="compositionally biased region" description="Acidic residues" evidence="4">
    <location>
        <begin position="473"/>
        <end position="482"/>
    </location>
</feature>
<dbReference type="SMART" id="SM00471">
    <property type="entry name" value="HDc"/>
    <property type="match status" value="1"/>
</dbReference>
<dbReference type="PANTHER" id="PTHR11347">
    <property type="entry name" value="CYCLIC NUCLEOTIDE PHOSPHODIESTERASE"/>
    <property type="match status" value="1"/>
</dbReference>
<dbReference type="FunFam" id="1.10.1300.10:FF:000026">
    <property type="entry name" value="Phosphodiesterase"/>
    <property type="match status" value="1"/>
</dbReference>
<keyword evidence="2 3" id="KW-0378">Hydrolase</keyword>
<comment type="cofactor">
    <cofactor evidence="3">
        <name>a divalent metal cation</name>
        <dbReference type="ChEBI" id="CHEBI:60240"/>
    </cofactor>
    <text evidence="3">Binds 2 divalent metal cations per subunit. Site 1 may preferentially bind zinc ions, while site 2 has a preference for magnesium and/or manganese ions.</text>
</comment>
<dbReference type="InterPro" id="IPR003607">
    <property type="entry name" value="HD/PDEase_dom"/>
</dbReference>